<comment type="caution">
    <text evidence="2">The sequence shown here is derived from an EMBL/GenBank/DDBJ whole genome shotgun (WGS) entry which is preliminary data.</text>
</comment>
<accession>A0ABN2C0S8</accession>
<dbReference type="Proteomes" id="UP001501470">
    <property type="component" value="Unassembled WGS sequence"/>
</dbReference>
<dbReference type="EMBL" id="BAAAQD010000021">
    <property type="protein sequence ID" value="GAA1550670.1"/>
    <property type="molecule type" value="Genomic_DNA"/>
</dbReference>
<organism evidence="2 3">
    <name type="scientific">Dactylosporangium maewongense</name>
    <dbReference type="NCBI Taxonomy" id="634393"/>
    <lineage>
        <taxon>Bacteria</taxon>
        <taxon>Bacillati</taxon>
        <taxon>Actinomycetota</taxon>
        <taxon>Actinomycetes</taxon>
        <taxon>Micromonosporales</taxon>
        <taxon>Micromonosporaceae</taxon>
        <taxon>Dactylosporangium</taxon>
    </lineage>
</organism>
<proteinExistence type="predicted"/>
<feature type="region of interest" description="Disordered" evidence="1">
    <location>
        <begin position="45"/>
        <end position="65"/>
    </location>
</feature>
<keyword evidence="3" id="KW-1185">Reference proteome</keyword>
<reference evidence="2 3" key="1">
    <citation type="journal article" date="2019" name="Int. J. Syst. Evol. Microbiol.">
        <title>The Global Catalogue of Microorganisms (GCM) 10K type strain sequencing project: providing services to taxonomists for standard genome sequencing and annotation.</title>
        <authorList>
            <consortium name="The Broad Institute Genomics Platform"/>
            <consortium name="The Broad Institute Genome Sequencing Center for Infectious Disease"/>
            <person name="Wu L."/>
            <person name="Ma J."/>
        </authorList>
    </citation>
    <scope>NUCLEOTIDE SEQUENCE [LARGE SCALE GENOMIC DNA]</scope>
    <source>
        <strain evidence="2 3">JCM 15933</strain>
    </source>
</reference>
<sequence length="65" mass="7356">MIASESRNGNLQIRRRLHQIAEIHTNASESVEQRVETWQIAHRIRADKPVPDDGADTADLDKPTP</sequence>
<dbReference type="RefSeq" id="WP_344509321.1">
    <property type="nucleotide sequence ID" value="NZ_BAAAQD010000021.1"/>
</dbReference>
<evidence type="ECO:0000313" key="3">
    <source>
        <dbReference type="Proteomes" id="UP001501470"/>
    </source>
</evidence>
<evidence type="ECO:0000313" key="2">
    <source>
        <dbReference type="EMBL" id="GAA1550670.1"/>
    </source>
</evidence>
<protein>
    <submittedName>
        <fullName evidence="2">Uncharacterized protein</fullName>
    </submittedName>
</protein>
<evidence type="ECO:0000256" key="1">
    <source>
        <dbReference type="SAM" id="MobiDB-lite"/>
    </source>
</evidence>
<gene>
    <name evidence="2" type="ORF">GCM10009827_084160</name>
</gene>
<name>A0ABN2C0S8_9ACTN</name>